<dbReference type="GO" id="GO:0004519">
    <property type="term" value="F:endonuclease activity"/>
    <property type="evidence" value="ECO:0007669"/>
    <property type="project" value="InterPro"/>
</dbReference>
<protein>
    <submittedName>
        <fullName evidence="4">Uncharacterized protein DUF2510</fullName>
    </submittedName>
</protein>
<proteinExistence type="inferred from homology"/>
<evidence type="ECO:0000313" key="4">
    <source>
        <dbReference type="EMBL" id="RDI64131.1"/>
    </source>
</evidence>
<keyword evidence="5" id="KW-1185">Reference proteome</keyword>
<organism evidence="4 5">
    <name type="scientific">Nocardia pseudobrasiliensis</name>
    <dbReference type="NCBI Taxonomy" id="45979"/>
    <lineage>
        <taxon>Bacteria</taxon>
        <taxon>Bacillati</taxon>
        <taxon>Actinomycetota</taxon>
        <taxon>Actinomycetes</taxon>
        <taxon>Mycobacteriales</taxon>
        <taxon>Nocardiaceae</taxon>
        <taxon>Nocardia</taxon>
    </lineage>
</organism>
<dbReference type="InterPro" id="IPR051324">
    <property type="entry name" value="Stress/Tellurium_Resist"/>
</dbReference>
<feature type="domain" description="HNH nuclease" evidence="3">
    <location>
        <begin position="481"/>
        <end position="531"/>
    </location>
</feature>
<dbReference type="Gene3D" id="1.10.30.50">
    <property type="match status" value="1"/>
</dbReference>
<dbReference type="PANTHER" id="PTHR32097:SF4">
    <property type="entry name" value="GENERAL STRESS PROTEIN 16U"/>
    <property type="match status" value="1"/>
</dbReference>
<feature type="region of interest" description="Disordered" evidence="2">
    <location>
        <begin position="173"/>
        <end position="199"/>
    </location>
</feature>
<accession>A0A370I1S8</accession>
<evidence type="ECO:0000313" key="5">
    <source>
        <dbReference type="Proteomes" id="UP000254869"/>
    </source>
</evidence>
<dbReference type="PANTHER" id="PTHR32097">
    <property type="entry name" value="CAMP-BINDING PROTEIN 1-RELATED"/>
    <property type="match status" value="1"/>
</dbReference>
<reference evidence="4 5" key="1">
    <citation type="submission" date="2018-07" db="EMBL/GenBank/DDBJ databases">
        <title>Genomic Encyclopedia of Type Strains, Phase IV (KMG-IV): sequencing the most valuable type-strain genomes for metagenomic binning, comparative biology and taxonomic classification.</title>
        <authorList>
            <person name="Goeker M."/>
        </authorList>
    </citation>
    <scope>NUCLEOTIDE SEQUENCE [LARGE SCALE GENOMIC DNA]</scope>
    <source>
        <strain evidence="4 5">DSM 44290</strain>
    </source>
</reference>
<dbReference type="RefSeq" id="WP_067998732.1">
    <property type="nucleotide sequence ID" value="NZ_QQBC01000009.1"/>
</dbReference>
<comment type="similarity">
    <text evidence="1">Belongs to the CAPAB/TerDEXZ family.</text>
</comment>
<sequence length="537" mass="59145">MGPLDDDGATPLPTSLLTVLLSWRSGQELDAQALLLAADGRVRSRSDAVYYNAPRHPSQAVTLDQRPEPRTARLSVSLPRTESDVVCVVLAGSIREEALTELARPALTVFDAEGPVARCDITPAPGARAMEFARLLWREGRWWFCPTGMGYAGLAELFAAFGVRAIPLDRDDIPARAEETPPPPEPRRPDWHPDPDDPEALRWWDGEQWTDATTARVAQDSRLCPRCGRRRGWRVLGAPAPCRTCAGEIEDYLESWRARVWRVLTSEGPRGRAWDELWTALRRQRIDIDTGRAALRGPGLAYVERLAAFVVADGEVGADELDQFETAVDALALTGPQVEELRRWVQRGRTLSRLRAGELPVRRAPGLHLDPEETVHLDLPAVRIRQLARGPRPTEGRLICSSRKLRFIGPEAGIELPWSRIVSVTVADGVVEVAATSARGGASFEVEDPDLVAAALEGALRVAKRLTLAPGRRDRRSIPPELKAQVWQRDGGRCVDCGATHYLEFDHIIPLSRGGATSAANLQILCRGCNRTKGARI</sequence>
<name>A0A370I1S8_9NOCA</name>
<dbReference type="Pfam" id="PF01844">
    <property type="entry name" value="HNH"/>
    <property type="match status" value="1"/>
</dbReference>
<dbReference type="STRING" id="1210086.GCA_001613105_03408"/>
<dbReference type="Pfam" id="PF02342">
    <property type="entry name" value="TerD"/>
    <property type="match status" value="1"/>
</dbReference>
<dbReference type="Proteomes" id="UP000254869">
    <property type="component" value="Unassembled WGS sequence"/>
</dbReference>
<evidence type="ECO:0000256" key="2">
    <source>
        <dbReference type="SAM" id="MobiDB-lite"/>
    </source>
</evidence>
<dbReference type="AlphaFoldDB" id="A0A370I1S8"/>
<dbReference type="CDD" id="cd00085">
    <property type="entry name" value="HNHc"/>
    <property type="match status" value="1"/>
</dbReference>
<dbReference type="Pfam" id="PF10708">
    <property type="entry name" value="DUF2510"/>
    <property type="match status" value="1"/>
</dbReference>
<dbReference type="InterPro" id="IPR002711">
    <property type="entry name" value="HNH"/>
</dbReference>
<dbReference type="Gene3D" id="2.60.60.30">
    <property type="entry name" value="sav2460 like domains"/>
    <property type="match status" value="1"/>
</dbReference>
<dbReference type="InterPro" id="IPR003615">
    <property type="entry name" value="HNH_nuc"/>
</dbReference>
<dbReference type="GO" id="GO:0003676">
    <property type="term" value="F:nucleic acid binding"/>
    <property type="evidence" value="ECO:0007669"/>
    <property type="project" value="InterPro"/>
</dbReference>
<dbReference type="GO" id="GO:0008270">
    <property type="term" value="F:zinc ion binding"/>
    <property type="evidence" value="ECO:0007669"/>
    <property type="project" value="InterPro"/>
</dbReference>
<dbReference type="EMBL" id="QQBC01000009">
    <property type="protein sequence ID" value="RDI64131.1"/>
    <property type="molecule type" value="Genomic_DNA"/>
</dbReference>
<evidence type="ECO:0000259" key="3">
    <source>
        <dbReference type="SMART" id="SM00507"/>
    </source>
</evidence>
<evidence type="ECO:0000256" key="1">
    <source>
        <dbReference type="ARBA" id="ARBA00008775"/>
    </source>
</evidence>
<dbReference type="InterPro" id="IPR003325">
    <property type="entry name" value="TerD"/>
</dbReference>
<comment type="caution">
    <text evidence="4">The sequence shown here is derived from an EMBL/GenBank/DDBJ whole genome shotgun (WGS) entry which is preliminary data.</text>
</comment>
<dbReference type="InterPro" id="IPR018929">
    <property type="entry name" value="DUF2510"/>
</dbReference>
<dbReference type="CDD" id="cd06974">
    <property type="entry name" value="TerD_like"/>
    <property type="match status" value="1"/>
</dbReference>
<gene>
    <name evidence="4" type="ORF">DFR76_109473</name>
</gene>
<dbReference type="SMART" id="SM00507">
    <property type="entry name" value="HNHc"/>
    <property type="match status" value="1"/>
</dbReference>